<dbReference type="InterPro" id="IPR036426">
    <property type="entry name" value="Bulb-type_lectin_dom_sf"/>
</dbReference>
<evidence type="ECO:0000313" key="19">
    <source>
        <dbReference type="EMBL" id="KAK1378375.1"/>
    </source>
</evidence>
<evidence type="ECO:0000256" key="12">
    <source>
        <dbReference type="ARBA" id="ARBA00048679"/>
    </source>
</evidence>
<reference evidence="19" key="1">
    <citation type="submission" date="2023-02" db="EMBL/GenBank/DDBJ databases">
        <title>Genome of toxic invasive species Heracleum sosnowskyi carries increased number of genes despite the absence of recent whole-genome duplications.</title>
        <authorList>
            <person name="Schelkunov M."/>
            <person name="Shtratnikova V."/>
            <person name="Makarenko M."/>
            <person name="Klepikova A."/>
            <person name="Omelchenko D."/>
            <person name="Novikova G."/>
            <person name="Obukhova E."/>
            <person name="Bogdanov V."/>
            <person name="Penin A."/>
            <person name="Logacheva M."/>
        </authorList>
    </citation>
    <scope>NUCLEOTIDE SEQUENCE</scope>
    <source>
        <strain evidence="19">Hsosn_3</strain>
        <tissue evidence="19">Leaf</tissue>
    </source>
</reference>
<dbReference type="InterPro" id="IPR024171">
    <property type="entry name" value="SRK-like_kinase"/>
</dbReference>
<dbReference type="InterPro" id="IPR011009">
    <property type="entry name" value="Kinase-like_dom_sf"/>
</dbReference>
<dbReference type="PROSITE" id="PS50927">
    <property type="entry name" value="BULB_LECTIN"/>
    <property type="match status" value="1"/>
</dbReference>
<feature type="domain" description="Protein kinase" evidence="16">
    <location>
        <begin position="512"/>
        <end position="789"/>
    </location>
</feature>
<dbReference type="FunFam" id="3.30.200.20:FF:000195">
    <property type="entry name" value="G-type lectin S-receptor-like serine/threonine-protein kinase"/>
    <property type="match status" value="1"/>
</dbReference>
<keyword evidence="4 15" id="KW-0732">Signal</keyword>
<dbReference type="Gene3D" id="3.50.4.10">
    <property type="entry name" value="Hepatocyte Growth Factor"/>
    <property type="match status" value="1"/>
</dbReference>
<dbReference type="FunFam" id="1.10.510.10:FF:000060">
    <property type="entry name" value="G-type lectin S-receptor-like serine/threonine-protein kinase"/>
    <property type="match status" value="1"/>
</dbReference>
<dbReference type="InterPro" id="IPR001480">
    <property type="entry name" value="Bulb-type_lectin_dom"/>
</dbReference>
<keyword evidence="1 13" id="KW-0723">Serine/threonine-protein kinase</keyword>
<comment type="catalytic activity">
    <reaction evidence="11 13">
        <text>L-threonyl-[protein] + ATP = O-phospho-L-threonyl-[protein] + ADP + H(+)</text>
        <dbReference type="Rhea" id="RHEA:46608"/>
        <dbReference type="Rhea" id="RHEA-COMP:11060"/>
        <dbReference type="Rhea" id="RHEA-COMP:11605"/>
        <dbReference type="ChEBI" id="CHEBI:15378"/>
        <dbReference type="ChEBI" id="CHEBI:30013"/>
        <dbReference type="ChEBI" id="CHEBI:30616"/>
        <dbReference type="ChEBI" id="CHEBI:61977"/>
        <dbReference type="ChEBI" id="CHEBI:456216"/>
        <dbReference type="EC" id="2.7.11.1"/>
    </reaction>
</comment>
<keyword evidence="7 13" id="KW-0067">ATP-binding</keyword>
<dbReference type="EC" id="2.7.11.1" evidence="13"/>
<dbReference type="InterPro" id="IPR000719">
    <property type="entry name" value="Prot_kinase_dom"/>
</dbReference>
<dbReference type="SMART" id="SM00220">
    <property type="entry name" value="S_TKc"/>
    <property type="match status" value="1"/>
</dbReference>
<dbReference type="Pfam" id="PF08276">
    <property type="entry name" value="PAN_2"/>
    <property type="match status" value="1"/>
</dbReference>
<dbReference type="CDD" id="cd14066">
    <property type="entry name" value="STKc_IRAK"/>
    <property type="match status" value="1"/>
</dbReference>
<dbReference type="PANTHER" id="PTHR32444">
    <property type="entry name" value="BULB-TYPE LECTIN DOMAIN-CONTAINING PROTEIN"/>
    <property type="match status" value="1"/>
</dbReference>
<evidence type="ECO:0000259" key="17">
    <source>
        <dbReference type="PROSITE" id="PS50927"/>
    </source>
</evidence>
<keyword evidence="6 13" id="KW-0418">Kinase</keyword>
<organism evidence="19 20">
    <name type="scientific">Heracleum sosnowskyi</name>
    <dbReference type="NCBI Taxonomy" id="360622"/>
    <lineage>
        <taxon>Eukaryota</taxon>
        <taxon>Viridiplantae</taxon>
        <taxon>Streptophyta</taxon>
        <taxon>Embryophyta</taxon>
        <taxon>Tracheophyta</taxon>
        <taxon>Spermatophyta</taxon>
        <taxon>Magnoliopsida</taxon>
        <taxon>eudicotyledons</taxon>
        <taxon>Gunneridae</taxon>
        <taxon>Pentapetalae</taxon>
        <taxon>asterids</taxon>
        <taxon>campanulids</taxon>
        <taxon>Apiales</taxon>
        <taxon>Apiaceae</taxon>
        <taxon>Apioideae</taxon>
        <taxon>apioid superclade</taxon>
        <taxon>Tordylieae</taxon>
        <taxon>Tordyliinae</taxon>
        <taxon>Heracleum</taxon>
    </lineage>
</organism>
<dbReference type="PROSITE" id="PS00108">
    <property type="entry name" value="PROTEIN_KINASE_ST"/>
    <property type="match status" value="1"/>
</dbReference>
<feature type="signal peptide" evidence="15">
    <location>
        <begin position="1"/>
        <end position="26"/>
    </location>
</feature>
<dbReference type="InterPro" id="IPR008271">
    <property type="entry name" value="Ser/Thr_kinase_AS"/>
</dbReference>
<protein>
    <recommendedName>
        <fullName evidence="13">Receptor-like serine/threonine-protein kinase</fullName>
        <ecNumber evidence="13">2.7.11.1</ecNumber>
    </recommendedName>
</protein>
<evidence type="ECO:0000256" key="14">
    <source>
        <dbReference type="SAM" id="Phobius"/>
    </source>
</evidence>
<proteinExistence type="inferred from homology"/>
<evidence type="ECO:0000256" key="15">
    <source>
        <dbReference type="SAM" id="SignalP"/>
    </source>
</evidence>
<name>A0AAD8MJI3_9APIA</name>
<keyword evidence="9 19" id="KW-0675">Receptor</keyword>
<dbReference type="SMART" id="SM00473">
    <property type="entry name" value="PAN_AP"/>
    <property type="match status" value="1"/>
</dbReference>
<dbReference type="CDD" id="cd01098">
    <property type="entry name" value="PAN_AP_plant"/>
    <property type="match status" value="1"/>
</dbReference>
<evidence type="ECO:0000256" key="8">
    <source>
        <dbReference type="ARBA" id="ARBA00023157"/>
    </source>
</evidence>
<keyword evidence="3 13" id="KW-0808">Transferase</keyword>
<dbReference type="SUPFAM" id="SSF51110">
    <property type="entry name" value="alpha-D-mannose-specific plant lectins"/>
    <property type="match status" value="1"/>
</dbReference>
<keyword evidence="5 13" id="KW-0547">Nucleotide-binding</keyword>
<feature type="transmembrane region" description="Helical" evidence="14">
    <location>
        <begin position="443"/>
        <end position="467"/>
    </location>
</feature>
<dbReference type="Pfam" id="PF00954">
    <property type="entry name" value="S_locus_glycop"/>
    <property type="match status" value="1"/>
</dbReference>
<evidence type="ECO:0000256" key="4">
    <source>
        <dbReference type="ARBA" id="ARBA00022729"/>
    </source>
</evidence>
<dbReference type="Proteomes" id="UP001237642">
    <property type="component" value="Unassembled WGS sequence"/>
</dbReference>
<evidence type="ECO:0000256" key="3">
    <source>
        <dbReference type="ARBA" id="ARBA00022679"/>
    </source>
</evidence>
<keyword evidence="14" id="KW-0472">Membrane</keyword>
<dbReference type="FunFam" id="2.90.10.10:FF:000004">
    <property type="entry name" value="G-type lectin S-receptor-like serine/threonine-protein kinase"/>
    <property type="match status" value="1"/>
</dbReference>
<comment type="similarity">
    <text evidence="13">Belongs to the protein kinase superfamily. Ser/Thr protein kinase family.</text>
</comment>
<dbReference type="Gene3D" id="3.30.200.20">
    <property type="entry name" value="Phosphorylase Kinase, domain 1"/>
    <property type="match status" value="1"/>
</dbReference>
<dbReference type="PANTHER" id="PTHR32444:SF235">
    <property type="entry name" value="OS01G0783900 PROTEIN"/>
    <property type="match status" value="1"/>
</dbReference>
<keyword evidence="8" id="KW-1015">Disulfide bond</keyword>
<feature type="chain" id="PRO_5042121094" description="Receptor-like serine/threonine-protein kinase" evidence="15">
    <location>
        <begin position="27"/>
        <end position="831"/>
    </location>
</feature>
<dbReference type="Gene3D" id="2.90.10.10">
    <property type="entry name" value="Bulb-type lectin domain"/>
    <property type="match status" value="1"/>
</dbReference>
<dbReference type="Pfam" id="PF01453">
    <property type="entry name" value="B_lectin"/>
    <property type="match status" value="1"/>
</dbReference>
<dbReference type="Pfam" id="PF07714">
    <property type="entry name" value="PK_Tyr_Ser-Thr"/>
    <property type="match status" value="1"/>
</dbReference>
<evidence type="ECO:0000256" key="11">
    <source>
        <dbReference type="ARBA" id="ARBA00047899"/>
    </source>
</evidence>
<dbReference type="GO" id="GO:0005524">
    <property type="term" value="F:ATP binding"/>
    <property type="evidence" value="ECO:0007669"/>
    <property type="project" value="UniProtKB-KW"/>
</dbReference>
<dbReference type="InterPro" id="IPR000858">
    <property type="entry name" value="S_locus_glycoprot_dom"/>
</dbReference>
<keyword evidence="14" id="KW-1133">Transmembrane helix</keyword>
<evidence type="ECO:0000256" key="1">
    <source>
        <dbReference type="ARBA" id="ARBA00022527"/>
    </source>
</evidence>
<dbReference type="AlphaFoldDB" id="A0AAD8MJI3"/>
<evidence type="ECO:0000256" key="7">
    <source>
        <dbReference type="ARBA" id="ARBA00022840"/>
    </source>
</evidence>
<comment type="caution">
    <text evidence="19">The sequence shown here is derived from an EMBL/GenBank/DDBJ whole genome shotgun (WGS) entry which is preliminary data.</text>
</comment>
<evidence type="ECO:0000256" key="5">
    <source>
        <dbReference type="ARBA" id="ARBA00022741"/>
    </source>
</evidence>
<evidence type="ECO:0000259" key="18">
    <source>
        <dbReference type="PROSITE" id="PS50948"/>
    </source>
</evidence>
<keyword evidence="10" id="KW-0325">Glycoprotein</keyword>
<evidence type="ECO:0000259" key="16">
    <source>
        <dbReference type="PROSITE" id="PS50011"/>
    </source>
</evidence>
<dbReference type="CDD" id="cd00028">
    <property type="entry name" value="B_lectin"/>
    <property type="match status" value="1"/>
</dbReference>
<feature type="domain" description="Apple" evidence="18">
    <location>
        <begin position="347"/>
        <end position="428"/>
    </location>
</feature>
<accession>A0AAD8MJI3</accession>
<dbReference type="PROSITE" id="PS50011">
    <property type="entry name" value="PROTEIN_KINASE_DOM"/>
    <property type="match status" value="1"/>
</dbReference>
<dbReference type="SUPFAM" id="SSF56112">
    <property type="entry name" value="Protein kinase-like (PK-like)"/>
    <property type="match status" value="1"/>
</dbReference>
<evidence type="ECO:0000256" key="2">
    <source>
        <dbReference type="ARBA" id="ARBA00022553"/>
    </source>
</evidence>
<dbReference type="PIRSF" id="PIRSF000641">
    <property type="entry name" value="SRK"/>
    <property type="match status" value="1"/>
</dbReference>
<evidence type="ECO:0000256" key="13">
    <source>
        <dbReference type="PIRNR" id="PIRNR000641"/>
    </source>
</evidence>
<feature type="domain" description="Bulb-type lectin" evidence="17">
    <location>
        <begin position="27"/>
        <end position="149"/>
    </location>
</feature>
<dbReference type="InterPro" id="IPR003609">
    <property type="entry name" value="Pan_app"/>
</dbReference>
<dbReference type="Gene3D" id="1.10.510.10">
    <property type="entry name" value="Transferase(Phosphotransferase) domain 1"/>
    <property type="match status" value="1"/>
</dbReference>
<keyword evidence="20" id="KW-1185">Reference proteome</keyword>
<dbReference type="GO" id="GO:0004674">
    <property type="term" value="F:protein serine/threonine kinase activity"/>
    <property type="evidence" value="ECO:0007669"/>
    <property type="project" value="UniProtKB-KW"/>
</dbReference>
<dbReference type="PROSITE" id="PS50948">
    <property type="entry name" value="PAN"/>
    <property type="match status" value="1"/>
</dbReference>
<keyword evidence="14" id="KW-0812">Transmembrane</keyword>
<reference evidence="19" key="2">
    <citation type="submission" date="2023-05" db="EMBL/GenBank/DDBJ databases">
        <authorList>
            <person name="Schelkunov M.I."/>
        </authorList>
    </citation>
    <scope>NUCLEOTIDE SEQUENCE</scope>
    <source>
        <strain evidence="19">Hsosn_3</strain>
        <tissue evidence="19">Leaf</tissue>
    </source>
</reference>
<sequence>MGRSMKNIYIVLSSLIFSILVVTVIAVDTITVNQTARDGSSTIESAGGVFTLGFFGSGSSNKRYLGIWYSKILKRTVVWVANRETPLLDTSGVLRVEANGSLVLSDGENKIVWATVPSISTMNPVAQLLDNGNFVVRYENDSNPENFIWQSFDHPTDNSLPGSKIGRDLEKGLDRYLTSWRSSDDPSPGKYKFRVNVDGYPQILVWKSSSVQARFGPWDGIQYSGVILNIPELSFAVNFVFNPKEIYYSFKVDNNSTLVRMMLTPNGSIQVLRWMDHTLSWKLYMTEPLDACGKYALCGAYGSCNITESRLGLGLCGCLKGFKPKFTERWKLGDFADGCVRKTQLNCGNGDGFVKYAGVKFPDARHSWFNRSMTLEECENVCLKNCSCTAYSNIDIRQGGIGCLLWFGELVDIRDYSAKGLDLYVRVAAADLEESKRPRQRVLAIPILIVLPVFFIVVICLFLWRVLKKRKLRRKEILPINPESDDKFGKDEDDMDLPTLDLIKIVDATNSFSQNNKIGEGSFGPVYKGILDDGQEIAVKRLSKDSRQGLVEFKNEVSCTAKLQHRNLVRLLGCCFEEGEMLLIYEYMPNNSLGSLLFDKTLSKSLQWPQRYNIINGIARGLLYLHQDSRVRVIHRDLKASNILLDNEMSPKISDFGMARSFVGSERITNTTKVVGTFGYMSPEYALDGMISVKSDVYSYGVLLLETVSGRKMKGFYDSDPNNNLLGHAWRLYKENKFLELVPGVIVESCNPSEVLRAIQIGLLCVQPHPDDRPSISLVVLMLTSEIVLPEPKQPGFFTERTPLSESDFSLNNLYEIALSNRYGTTELGPR</sequence>
<comment type="catalytic activity">
    <reaction evidence="12 13">
        <text>L-seryl-[protein] + ATP = O-phospho-L-seryl-[protein] + ADP + H(+)</text>
        <dbReference type="Rhea" id="RHEA:17989"/>
        <dbReference type="Rhea" id="RHEA-COMP:9863"/>
        <dbReference type="Rhea" id="RHEA-COMP:11604"/>
        <dbReference type="ChEBI" id="CHEBI:15378"/>
        <dbReference type="ChEBI" id="CHEBI:29999"/>
        <dbReference type="ChEBI" id="CHEBI:30616"/>
        <dbReference type="ChEBI" id="CHEBI:83421"/>
        <dbReference type="ChEBI" id="CHEBI:456216"/>
        <dbReference type="EC" id="2.7.11.1"/>
    </reaction>
</comment>
<dbReference type="FunFam" id="3.50.4.10:FF:000002">
    <property type="entry name" value="G-type lectin S-receptor-like serine/threonine-protein kinase"/>
    <property type="match status" value="1"/>
</dbReference>
<evidence type="ECO:0000256" key="10">
    <source>
        <dbReference type="ARBA" id="ARBA00023180"/>
    </source>
</evidence>
<evidence type="ECO:0000256" key="6">
    <source>
        <dbReference type="ARBA" id="ARBA00022777"/>
    </source>
</evidence>
<dbReference type="SMART" id="SM00108">
    <property type="entry name" value="B_lectin"/>
    <property type="match status" value="1"/>
</dbReference>
<evidence type="ECO:0000256" key="9">
    <source>
        <dbReference type="ARBA" id="ARBA00023170"/>
    </source>
</evidence>
<keyword evidence="2" id="KW-0597">Phosphoprotein</keyword>
<evidence type="ECO:0000313" key="20">
    <source>
        <dbReference type="Proteomes" id="UP001237642"/>
    </source>
</evidence>
<dbReference type="EMBL" id="JAUIZM010000006">
    <property type="protein sequence ID" value="KAK1378375.1"/>
    <property type="molecule type" value="Genomic_DNA"/>
</dbReference>
<dbReference type="InterPro" id="IPR001245">
    <property type="entry name" value="Ser-Thr/Tyr_kinase_cat_dom"/>
</dbReference>
<dbReference type="GO" id="GO:0048544">
    <property type="term" value="P:recognition of pollen"/>
    <property type="evidence" value="ECO:0007669"/>
    <property type="project" value="InterPro"/>
</dbReference>
<gene>
    <name evidence="19" type="ORF">POM88_025119</name>
</gene>